<dbReference type="EMBL" id="JACGWJ010000007">
    <property type="protein sequence ID" value="KAL0409327.1"/>
    <property type="molecule type" value="Genomic_DNA"/>
</dbReference>
<dbReference type="GO" id="GO:0015074">
    <property type="term" value="P:DNA integration"/>
    <property type="evidence" value="ECO:0007669"/>
    <property type="project" value="InterPro"/>
</dbReference>
<evidence type="ECO:0000259" key="1">
    <source>
        <dbReference type="PROSITE" id="PS50994"/>
    </source>
</evidence>
<dbReference type="SUPFAM" id="SSF53098">
    <property type="entry name" value="Ribonuclease H-like"/>
    <property type="match status" value="1"/>
</dbReference>
<reference evidence="2" key="2">
    <citation type="journal article" date="2024" name="Plant">
        <title>Genomic evolution and insights into agronomic trait innovations of Sesamum species.</title>
        <authorList>
            <person name="Miao H."/>
            <person name="Wang L."/>
            <person name="Qu L."/>
            <person name="Liu H."/>
            <person name="Sun Y."/>
            <person name="Le M."/>
            <person name="Wang Q."/>
            <person name="Wei S."/>
            <person name="Zheng Y."/>
            <person name="Lin W."/>
            <person name="Duan Y."/>
            <person name="Cao H."/>
            <person name="Xiong S."/>
            <person name="Wang X."/>
            <person name="Wei L."/>
            <person name="Li C."/>
            <person name="Ma Q."/>
            <person name="Ju M."/>
            <person name="Zhao R."/>
            <person name="Li G."/>
            <person name="Mu C."/>
            <person name="Tian Q."/>
            <person name="Mei H."/>
            <person name="Zhang T."/>
            <person name="Gao T."/>
            <person name="Zhang H."/>
        </authorList>
    </citation>
    <scope>NUCLEOTIDE SEQUENCE</scope>
    <source>
        <strain evidence="2">G02</strain>
    </source>
</reference>
<proteinExistence type="predicted"/>
<dbReference type="InterPro" id="IPR012337">
    <property type="entry name" value="RNaseH-like_sf"/>
</dbReference>
<organism evidence="2">
    <name type="scientific">Sesamum radiatum</name>
    <name type="common">Black benniseed</name>
    <dbReference type="NCBI Taxonomy" id="300843"/>
    <lineage>
        <taxon>Eukaryota</taxon>
        <taxon>Viridiplantae</taxon>
        <taxon>Streptophyta</taxon>
        <taxon>Embryophyta</taxon>
        <taxon>Tracheophyta</taxon>
        <taxon>Spermatophyta</taxon>
        <taxon>Magnoliopsida</taxon>
        <taxon>eudicotyledons</taxon>
        <taxon>Gunneridae</taxon>
        <taxon>Pentapetalae</taxon>
        <taxon>asterids</taxon>
        <taxon>lamiids</taxon>
        <taxon>Lamiales</taxon>
        <taxon>Pedaliaceae</taxon>
        <taxon>Sesamum</taxon>
    </lineage>
</organism>
<protein>
    <recommendedName>
        <fullName evidence="1">Integrase catalytic domain-containing protein</fullName>
    </recommendedName>
</protein>
<accession>A0AAW2TYF5</accession>
<dbReference type="InterPro" id="IPR001584">
    <property type="entry name" value="Integrase_cat-core"/>
</dbReference>
<evidence type="ECO:0000313" key="2">
    <source>
        <dbReference type="EMBL" id="KAL0409327.1"/>
    </source>
</evidence>
<dbReference type="PANTHER" id="PTHR35046:SF18">
    <property type="entry name" value="RNA-DIRECTED DNA POLYMERASE"/>
    <property type="match status" value="1"/>
</dbReference>
<dbReference type="PROSITE" id="PS50994">
    <property type="entry name" value="INTEGRASE"/>
    <property type="match status" value="1"/>
</dbReference>
<gene>
    <name evidence="2" type="ORF">Sradi_1867100</name>
</gene>
<sequence length="108" mass="12307">MDFVEGLPPFEGKDSVLVIVDRLTKYSHFIPLKHPYTATSIAKVFFANIYKLHGRPVSIVTDRDKVFTSKFWRELFTLAGVSLDMSYAYHPQSDGQTKRVNQCPGELP</sequence>
<dbReference type="Gene3D" id="3.30.420.10">
    <property type="entry name" value="Ribonuclease H-like superfamily/Ribonuclease H"/>
    <property type="match status" value="1"/>
</dbReference>
<dbReference type="AlphaFoldDB" id="A0AAW2TYF5"/>
<dbReference type="GO" id="GO:0003676">
    <property type="term" value="F:nucleic acid binding"/>
    <property type="evidence" value="ECO:0007669"/>
    <property type="project" value="InterPro"/>
</dbReference>
<comment type="caution">
    <text evidence="2">The sequence shown here is derived from an EMBL/GenBank/DDBJ whole genome shotgun (WGS) entry which is preliminary data.</text>
</comment>
<dbReference type="InterPro" id="IPR036397">
    <property type="entry name" value="RNaseH_sf"/>
</dbReference>
<reference evidence="2" key="1">
    <citation type="submission" date="2020-06" db="EMBL/GenBank/DDBJ databases">
        <authorList>
            <person name="Li T."/>
            <person name="Hu X."/>
            <person name="Zhang T."/>
            <person name="Song X."/>
            <person name="Zhang H."/>
            <person name="Dai N."/>
            <person name="Sheng W."/>
            <person name="Hou X."/>
            <person name="Wei L."/>
        </authorList>
    </citation>
    <scope>NUCLEOTIDE SEQUENCE</scope>
    <source>
        <strain evidence="2">G02</strain>
        <tissue evidence="2">Leaf</tissue>
    </source>
</reference>
<dbReference type="Pfam" id="PF00665">
    <property type="entry name" value="rve"/>
    <property type="match status" value="1"/>
</dbReference>
<name>A0AAW2TYF5_SESRA</name>
<feature type="domain" description="Integrase catalytic" evidence="1">
    <location>
        <begin position="1"/>
        <end position="108"/>
    </location>
</feature>
<dbReference type="PANTHER" id="PTHR35046">
    <property type="entry name" value="ZINC KNUCKLE (CCHC-TYPE) FAMILY PROTEIN"/>
    <property type="match status" value="1"/>
</dbReference>